<evidence type="ECO:0000313" key="1">
    <source>
        <dbReference type="EMBL" id="TKD02722.1"/>
    </source>
</evidence>
<evidence type="ECO:0000313" key="2">
    <source>
        <dbReference type="Proteomes" id="UP000309215"/>
    </source>
</evidence>
<protein>
    <submittedName>
        <fullName evidence="1">Uncharacterized protein</fullName>
    </submittedName>
</protein>
<organism evidence="1 2">
    <name type="scientific">Polyangium fumosum</name>
    <dbReference type="NCBI Taxonomy" id="889272"/>
    <lineage>
        <taxon>Bacteria</taxon>
        <taxon>Pseudomonadati</taxon>
        <taxon>Myxococcota</taxon>
        <taxon>Polyangia</taxon>
        <taxon>Polyangiales</taxon>
        <taxon>Polyangiaceae</taxon>
        <taxon>Polyangium</taxon>
    </lineage>
</organism>
<proteinExistence type="predicted"/>
<sequence length="409" mass="42401">MRSIFRFSLLLALGGTIAEIGFLGCGGPPWEERVDGCPQELAFDPYCCPCPIPEACQDPDNPGYGKPKPIPWECPNACDGPPPLPPRCSDGGADGGEEDGGMSLCADGVCVPESPDDWRHGAFFSDWREPPSCPDNMPIVAFEGTPAPPPPLCGECSCDEPEGTCMLPETWTVSSAACADPGGGVKTNFDPSVGWDGTCNQEKAILSSTLCGGAPCVRSITISPPVIEEQPCKAHAKGDPIEPPAKLWNGGPETPFGRVCTSAEPWPACSGQNGKFCGPAGDDYASCIFQEGEHLCPEGWTGERHVLYGVVNDKRDCSACTCGAPTGGTCEVLWSAFGAPACTDYQTGGQVTAGMTAPCNDVMPGAPLSGKTAELLNYTKGACPPSGGEVVGELSLDKPITVCCPAATT</sequence>
<accession>A0A4U1J6I0</accession>
<dbReference type="OrthoDB" id="5520329at2"/>
<reference evidence="1 2" key="1">
    <citation type="submission" date="2019-04" db="EMBL/GenBank/DDBJ databases">
        <authorList>
            <person name="Li Y."/>
            <person name="Wang J."/>
        </authorList>
    </citation>
    <scope>NUCLEOTIDE SEQUENCE [LARGE SCALE GENOMIC DNA]</scope>
    <source>
        <strain evidence="1 2">DSM 14668</strain>
    </source>
</reference>
<dbReference type="AlphaFoldDB" id="A0A4U1J6I0"/>
<keyword evidence="2" id="KW-1185">Reference proteome</keyword>
<name>A0A4U1J6I0_9BACT</name>
<dbReference type="Proteomes" id="UP000309215">
    <property type="component" value="Unassembled WGS sequence"/>
</dbReference>
<comment type="caution">
    <text evidence="1">The sequence shown here is derived from an EMBL/GenBank/DDBJ whole genome shotgun (WGS) entry which is preliminary data.</text>
</comment>
<dbReference type="EMBL" id="SSMQ01000033">
    <property type="protein sequence ID" value="TKD02722.1"/>
    <property type="molecule type" value="Genomic_DNA"/>
</dbReference>
<dbReference type="RefSeq" id="WP_136932128.1">
    <property type="nucleotide sequence ID" value="NZ_SSMQ01000033.1"/>
</dbReference>
<gene>
    <name evidence="1" type="ORF">E8A74_27875</name>
</gene>